<evidence type="ECO:0000313" key="4">
    <source>
        <dbReference type="EMBL" id="POS71574.1"/>
    </source>
</evidence>
<accession>A0A2P5HMU3</accession>
<dbReference type="InParanoid" id="A0A2P5HMU3"/>
<dbReference type="Pfam" id="PF00734">
    <property type="entry name" value="CBM_1"/>
    <property type="match status" value="1"/>
</dbReference>
<comment type="caution">
    <text evidence="4">The sequence shown here is derived from an EMBL/GenBank/DDBJ whole genome shotgun (WGS) entry which is preliminary data.</text>
</comment>
<dbReference type="GO" id="GO:0030248">
    <property type="term" value="F:cellulose binding"/>
    <property type="evidence" value="ECO:0007669"/>
    <property type="project" value="InterPro"/>
</dbReference>
<reference evidence="4" key="1">
    <citation type="submission" date="2017-09" db="EMBL/GenBank/DDBJ databases">
        <title>Polyketide synthases of a Diaporthe helianthi virulent isolate.</title>
        <authorList>
            <person name="Baroncelli R."/>
        </authorList>
    </citation>
    <scope>NUCLEOTIDE SEQUENCE [LARGE SCALE GENOMIC DNA]</scope>
    <source>
        <strain evidence="4">7/96</strain>
    </source>
</reference>
<dbReference type="SUPFAM" id="SSF57180">
    <property type="entry name" value="Cellulose-binding domain"/>
    <property type="match status" value="1"/>
</dbReference>
<gene>
    <name evidence="4" type="ORF">DHEL01_v210035</name>
</gene>
<dbReference type="InterPro" id="IPR000254">
    <property type="entry name" value="CBD"/>
</dbReference>
<dbReference type="GO" id="GO:0005576">
    <property type="term" value="C:extracellular region"/>
    <property type="evidence" value="ECO:0007669"/>
    <property type="project" value="InterPro"/>
</dbReference>
<sequence length="197" mass="20388">MNPITQFLGLFALALALPASITTAAPLSTVTTCTTTTITTPPLTPGLPKCTTSTTATDLIGASSTTLTLTTTTITMPSSTATSYTTVTAPVPTGATVPEYGQCGGLGYKGPTTCDSPSVCVCTSDWWCQCQAAGTLEEEEGDFGLRHGVGASYDPAETTEGMIPAGQDRSVLVTSTYYWPADAPKTMRSVTEPPWVI</sequence>
<keyword evidence="1 2" id="KW-0732">Signal</keyword>
<proteinExistence type="predicted"/>
<dbReference type="EMBL" id="MAVT02001231">
    <property type="protein sequence ID" value="POS71574.1"/>
    <property type="molecule type" value="Genomic_DNA"/>
</dbReference>
<feature type="chain" id="PRO_5015103579" evidence="2">
    <location>
        <begin position="25"/>
        <end position="197"/>
    </location>
</feature>
<dbReference type="AlphaFoldDB" id="A0A2P5HMU3"/>
<dbReference type="GO" id="GO:0016787">
    <property type="term" value="F:hydrolase activity"/>
    <property type="evidence" value="ECO:0007669"/>
    <property type="project" value="UniProtKB-KW"/>
</dbReference>
<dbReference type="InterPro" id="IPR035971">
    <property type="entry name" value="CBD_sf"/>
</dbReference>
<dbReference type="PROSITE" id="PS00562">
    <property type="entry name" value="CBM1_1"/>
    <property type="match status" value="1"/>
</dbReference>
<evidence type="ECO:0000313" key="5">
    <source>
        <dbReference type="Proteomes" id="UP000094444"/>
    </source>
</evidence>
<dbReference type="PROSITE" id="PS51164">
    <property type="entry name" value="CBM1_2"/>
    <property type="match status" value="1"/>
</dbReference>
<name>A0A2P5HMU3_DIAHE</name>
<dbReference type="Proteomes" id="UP000094444">
    <property type="component" value="Unassembled WGS sequence"/>
</dbReference>
<feature type="signal peptide" evidence="2">
    <location>
        <begin position="1"/>
        <end position="24"/>
    </location>
</feature>
<keyword evidence="5" id="KW-1185">Reference proteome</keyword>
<evidence type="ECO:0000256" key="2">
    <source>
        <dbReference type="SAM" id="SignalP"/>
    </source>
</evidence>
<evidence type="ECO:0000256" key="1">
    <source>
        <dbReference type="ARBA" id="ARBA00022729"/>
    </source>
</evidence>
<evidence type="ECO:0000259" key="3">
    <source>
        <dbReference type="PROSITE" id="PS51164"/>
    </source>
</evidence>
<feature type="domain" description="CBM1" evidence="3">
    <location>
        <begin position="95"/>
        <end position="131"/>
    </location>
</feature>
<dbReference type="SMART" id="SM00236">
    <property type="entry name" value="fCBD"/>
    <property type="match status" value="1"/>
</dbReference>
<protein>
    <submittedName>
        <fullName evidence="4">Glycosylhydrolase family 18-1</fullName>
    </submittedName>
</protein>
<organism evidence="4 5">
    <name type="scientific">Diaporthe helianthi</name>
    <dbReference type="NCBI Taxonomy" id="158607"/>
    <lineage>
        <taxon>Eukaryota</taxon>
        <taxon>Fungi</taxon>
        <taxon>Dikarya</taxon>
        <taxon>Ascomycota</taxon>
        <taxon>Pezizomycotina</taxon>
        <taxon>Sordariomycetes</taxon>
        <taxon>Sordariomycetidae</taxon>
        <taxon>Diaporthales</taxon>
        <taxon>Diaporthaceae</taxon>
        <taxon>Diaporthe</taxon>
    </lineage>
</organism>
<dbReference type="OrthoDB" id="2425929at2759"/>
<dbReference type="GO" id="GO:0005975">
    <property type="term" value="P:carbohydrate metabolic process"/>
    <property type="evidence" value="ECO:0007669"/>
    <property type="project" value="InterPro"/>
</dbReference>